<dbReference type="InterPro" id="IPR002156">
    <property type="entry name" value="RNaseH_domain"/>
</dbReference>
<dbReference type="InterPro" id="IPR043502">
    <property type="entry name" value="DNA/RNA_pol_sf"/>
</dbReference>
<feature type="region of interest" description="Disordered" evidence="1">
    <location>
        <begin position="1"/>
        <end position="90"/>
    </location>
</feature>
<reference evidence="3" key="1">
    <citation type="submission" date="2023-07" db="EMBL/GenBank/DDBJ databases">
        <title>A chromosome-level genome assembly of Lolium multiflorum.</title>
        <authorList>
            <person name="Chen Y."/>
            <person name="Copetti D."/>
            <person name="Kolliker R."/>
            <person name="Studer B."/>
        </authorList>
    </citation>
    <scope>NUCLEOTIDE SEQUENCE</scope>
    <source>
        <strain evidence="3">02402/16</strain>
        <tissue evidence="3">Leaf</tissue>
    </source>
</reference>
<keyword evidence="4" id="KW-1185">Reference proteome</keyword>
<dbReference type="EMBL" id="JAUUTY010000004">
    <property type="protein sequence ID" value="KAK1645915.1"/>
    <property type="molecule type" value="Genomic_DNA"/>
</dbReference>
<feature type="compositionally biased region" description="Basic and acidic residues" evidence="1">
    <location>
        <begin position="428"/>
        <end position="440"/>
    </location>
</feature>
<dbReference type="CDD" id="cd01650">
    <property type="entry name" value="RT_nLTR_like"/>
    <property type="match status" value="1"/>
</dbReference>
<dbReference type="Pfam" id="PF13456">
    <property type="entry name" value="RVT_3"/>
    <property type="match status" value="1"/>
</dbReference>
<accession>A0AAD8S7J7</accession>
<dbReference type="PANTHER" id="PTHR33116">
    <property type="entry name" value="REVERSE TRANSCRIPTASE ZINC-BINDING DOMAIN-CONTAINING PROTEIN-RELATED-RELATED"/>
    <property type="match status" value="1"/>
</dbReference>
<evidence type="ECO:0000313" key="4">
    <source>
        <dbReference type="Proteomes" id="UP001231189"/>
    </source>
</evidence>
<organism evidence="3 4">
    <name type="scientific">Lolium multiflorum</name>
    <name type="common">Italian ryegrass</name>
    <name type="synonym">Lolium perenne subsp. multiflorum</name>
    <dbReference type="NCBI Taxonomy" id="4521"/>
    <lineage>
        <taxon>Eukaryota</taxon>
        <taxon>Viridiplantae</taxon>
        <taxon>Streptophyta</taxon>
        <taxon>Embryophyta</taxon>
        <taxon>Tracheophyta</taxon>
        <taxon>Spermatophyta</taxon>
        <taxon>Magnoliopsida</taxon>
        <taxon>Liliopsida</taxon>
        <taxon>Poales</taxon>
        <taxon>Poaceae</taxon>
        <taxon>BOP clade</taxon>
        <taxon>Pooideae</taxon>
        <taxon>Poodae</taxon>
        <taxon>Poeae</taxon>
        <taxon>Poeae Chloroplast Group 2 (Poeae type)</taxon>
        <taxon>Loliodinae</taxon>
        <taxon>Loliinae</taxon>
        <taxon>Lolium</taxon>
    </lineage>
</organism>
<dbReference type="SUPFAM" id="SSF53098">
    <property type="entry name" value="Ribonuclease H-like"/>
    <property type="match status" value="1"/>
</dbReference>
<feature type="domain" description="Reverse transcriptase" evidence="2">
    <location>
        <begin position="470"/>
        <end position="732"/>
    </location>
</feature>
<dbReference type="GO" id="GO:0003676">
    <property type="term" value="F:nucleic acid binding"/>
    <property type="evidence" value="ECO:0007669"/>
    <property type="project" value="InterPro"/>
</dbReference>
<protein>
    <recommendedName>
        <fullName evidence="2">Reverse transcriptase domain-containing protein</fullName>
    </recommendedName>
</protein>
<feature type="compositionally biased region" description="Polar residues" evidence="1">
    <location>
        <begin position="43"/>
        <end position="52"/>
    </location>
</feature>
<dbReference type="Pfam" id="PF00078">
    <property type="entry name" value="RVT_1"/>
    <property type="match status" value="1"/>
</dbReference>
<proteinExistence type="predicted"/>
<feature type="region of interest" description="Disordered" evidence="1">
    <location>
        <begin position="428"/>
        <end position="458"/>
    </location>
</feature>
<dbReference type="InterPro" id="IPR026960">
    <property type="entry name" value="RVT-Znf"/>
</dbReference>
<evidence type="ECO:0000259" key="2">
    <source>
        <dbReference type="PROSITE" id="PS50878"/>
    </source>
</evidence>
<dbReference type="CDD" id="cd06222">
    <property type="entry name" value="RNase_H_like"/>
    <property type="match status" value="1"/>
</dbReference>
<name>A0AAD8S7J7_LOLMU</name>
<dbReference type="InterPro" id="IPR044730">
    <property type="entry name" value="RNase_H-like_dom_plant"/>
</dbReference>
<dbReference type="Gene3D" id="3.30.420.10">
    <property type="entry name" value="Ribonuclease H-like superfamily/Ribonuclease H"/>
    <property type="match status" value="1"/>
</dbReference>
<gene>
    <name evidence="3" type="ORF">QYE76_063720</name>
</gene>
<dbReference type="Pfam" id="PF13966">
    <property type="entry name" value="zf-RVT"/>
    <property type="match status" value="1"/>
</dbReference>
<dbReference type="GO" id="GO:0004523">
    <property type="term" value="F:RNA-DNA hybrid ribonuclease activity"/>
    <property type="evidence" value="ECO:0007669"/>
    <property type="project" value="InterPro"/>
</dbReference>
<dbReference type="PANTHER" id="PTHR33116:SF86">
    <property type="entry name" value="REVERSE TRANSCRIPTASE DOMAIN-CONTAINING PROTEIN"/>
    <property type="match status" value="1"/>
</dbReference>
<evidence type="ECO:0000313" key="3">
    <source>
        <dbReference type="EMBL" id="KAK1645915.1"/>
    </source>
</evidence>
<dbReference type="InterPro" id="IPR036397">
    <property type="entry name" value="RNaseH_sf"/>
</dbReference>
<dbReference type="Proteomes" id="UP001231189">
    <property type="component" value="Unassembled WGS sequence"/>
</dbReference>
<sequence length="1362" mass="152900">MSTPKGGKPAVVDANSGQDGWVVGSSTPAQDGRGTAAIHGGRQTVQVRSSQKPMGLLMAPPAGGGEKGGLVEKPTHPKPAGGGSADPRQRRRAILAPDRQLEEDGNWDDAYVLEEMGLPHKALKLRTYVLEAPSKTRITAGVKGRPQEAKIFKLKYERVPYYCSHCGFMGHRKDDCEKRRVGTLSLDYDAHKLRCSPYKKFEHRTYYVPPTAQVKRGLSFSSFGSAGSFKHFDQNVTMMRRRSSMTPDYVPSQADSVDENVDENNSMPPLMEDPLQDGLVPEEADGSMQVEVESSLAAQVDAMLVTTEVGAQTNQSERDASKPIIQFPDEDSHEADVAQNQHTHIGMTADMLAHMYRMQVQQGAGSGSSSWPRGPRSSDMIPALHGLSDLQVSFGSVSDVAMYPADTILGKRNAEEPEVQGDRLDMARGRDYDGQKEGGTSKKGKIQGSAHGQEGRREVELFYRRNRKQTATGHKPPVSDHCPILVSLVQEERSNWRPTKRQYEVLWERASDLPERVSNAWKEAGQKGDLGDIRRGLDKNTNPEKQFCAYKLDLSKAYDRVDWDFLRKTLQRMGFAHRWIDWIMSCVTTVRYMVKFNGTLLDAFSPSRGLRQGDPLSPFLFLFVADGLSALLQREVGNQDIEPIRICRRAPSVSHLLFADDSLLFFKATVAQANRVRLVLDSYEKSTGQLINPGKCSIMFGKTCPQEVRDEVMAVLQLTTEAFDTKYLGLPTPDGKINKEKLQSIQAKLGKRLIGYEENFMTQAAKEVLIKAVAQALPVYLMGVFKLPYGLCDELTKMIRNFWWGAENGQRKAHWIAWEKLLRPKDRGGIGFKDLRLFNQALLARQAWRLIQFPESLCAQLLKAKYYPNGNLIDTVFAGNASSTWQAIEHGLQLLKKGLIWRVGNGAQIRAWRDPWIPKGDYKAVAPRRCCRYRWVSDFLRPDGTWDEQRVTHFFAVEDATEILKIKASTRNDADFLAWAPEKQGIYSVRSAYRLALEEQMQMKGLESTSTRPQGERPIWQLIWKCPVPPKVQHLAWKIGCNALATQVNKHRRGIRTPPTCLICGQEDEDTFNVFVRCPHARDLWNAMPETWDIPADESLCNTGVEWLLHLIPELSEMQRAKTFLLLWRIWYVHNEITHQKQAPPVEGSRRFLLGYLESLLLIKQHPEMDLAKGKMVVSYDSGFKRDKDVENGRQKPCKKWFPPRPGEVKLNVDGSWSSQGTAGAGMIIRDHTGAVIAAACKSLQACQDATEAELEALEEGMKLTLLWTTRPVVVETDCATAVQLIKGSTPNSSAYAFQVLRIRDLFKERECRCVKIDRTANSASHGLAQIGRIQARTQVWAGQFPEEIAEAIASDCNSISV</sequence>
<comment type="caution">
    <text evidence="3">The sequence shown here is derived from an EMBL/GenBank/DDBJ whole genome shotgun (WGS) entry which is preliminary data.</text>
</comment>
<evidence type="ECO:0000256" key="1">
    <source>
        <dbReference type="SAM" id="MobiDB-lite"/>
    </source>
</evidence>
<dbReference type="PROSITE" id="PS50878">
    <property type="entry name" value="RT_POL"/>
    <property type="match status" value="1"/>
</dbReference>
<dbReference type="InterPro" id="IPR012337">
    <property type="entry name" value="RNaseH-like_sf"/>
</dbReference>
<dbReference type="InterPro" id="IPR000477">
    <property type="entry name" value="RT_dom"/>
</dbReference>
<dbReference type="SUPFAM" id="SSF56672">
    <property type="entry name" value="DNA/RNA polymerases"/>
    <property type="match status" value="1"/>
</dbReference>